<dbReference type="InterPro" id="IPR011701">
    <property type="entry name" value="MFS"/>
</dbReference>
<keyword evidence="3 5" id="KW-1133">Transmembrane helix</keyword>
<feature type="transmembrane region" description="Helical" evidence="5">
    <location>
        <begin position="470"/>
        <end position="493"/>
    </location>
</feature>
<evidence type="ECO:0000313" key="8">
    <source>
        <dbReference type="Proteomes" id="UP000829685"/>
    </source>
</evidence>
<feature type="transmembrane region" description="Helical" evidence="5">
    <location>
        <begin position="265"/>
        <end position="285"/>
    </location>
</feature>
<dbReference type="PANTHER" id="PTHR42718">
    <property type="entry name" value="MAJOR FACILITATOR SUPERFAMILY MULTIDRUG TRANSPORTER MFSC"/>
    <property type="match status" value="1"/>
</dbReference>
<dbReference type="Gene3D" id="1.20.1720.10">
    <property type="entry name" value="Multidrug resistance protein D"/>
    <property type="match status" value="1"/>
</dbReference>
<feature type="transmembrane region" description="Helical" evidence="5">
    <location>
        <begin position="194"/>
        <end position="214"/>
    </location>
</feature>
<evidence type="ECO:0000256" key="4">
    <source>
        <dbReference type="ARBA" id="ARBA00023136"/>
    </source>
</evidence>
<keyword evidence="4 5" id="KW-0472">Membrane</keyword>
<evidence type="ECO:0000259" key="6">
    <source>
        <dbReference type="PROSITE" id="PS50850"/>
    </source>
</evidence>
<feature type="transmembrane region" description="Helical" evidence="5">
    <location>
        <begin position="69"/>
        <end position="94"/>
    </location>
</feature>
<feature type="transmembrane region" description="Helical" evidence="5">
    <location>
        <begin position="404"/>
        <end position="422"/>
    </location>
</feature>
<dbReference type="InterPro" id="IPR036259">
    <property type="entry name" value="MFS_trans_sf"/>
</dbReference>
<feature type="domain" description="Major facilitator superfamily (MFS) profile" evidence="6">
    <location>
        <begin position="70"/>
        <end position="536"/>
    </location>
</feature>
<dbReference type="GO" id="GO:0022857">
    <property type="term" value="F:transmembrane transporter activity"/>
    <property type="evidence" value="ECO:0007669"/>
    <property type="project" value="InterPro"/>
</dbReference>
<dbReference type="SUPFAM" id="SSF103473">
    <property type="entry name" value="MFS general substrate transporter"/>
    <property type="match status" value="1"/>
</dbReference>
<feature type="transmembrane region" description="Helical" evidence="5">
    <location>
        <begin position="297"/>
        <end position="317"/>
    </location>
</feature>
<protein>
    <recommendedName>
        <fullName evidence="6">Major facilitator superfamily (MFS) profile domain-containing protein</fullName>
    </recommendedName>
</protein>
<gene>
    <name evidence="7" type="ORF">JX265_003297</name>
</gene>
<dbReference type="AlphaFoldDB" id="A0A9P9WTZ6"/>
<feature type="transmembrane region" description="Helical" evidence="5">
    <location>
        <begin position="106"/>
        <end position="124"/>
    </location>
</feature>
<comment type="subcellular location">
    <subcellularLocation>
        <location evidence="1">Membrane</location>
        <topology evidence="1">Multi-pass membrane protein</topology>
    </subcellularLocation>
</comment>
<proteinExistence type="predicted"/>
<feature type="transmembrane region" description="Helical" evidence="5">
    <location>
        <begin position="379"/>
        <end position="397"/>
    </location>
</feature>
<evidence type="ECO:0000256" key="1">
    <source>
        <dbReference type="ARBA" id="ARBA00004141"/>
    </source>
</evidence>
<accession>A0A9P9WTZ6</accession>
<dbReference type="Gene3D" id="1.20.1250.20">
    <property type="entry name" value="MFS general substrate transporter like domains"/>
    <property type="match status" value="1"/>
</dbReference>
<feature type="transmembrane region" description="Helical" evidence="5">
    <location>
        <begin position="338"/>
        <end position="359"/>
    </location>
</feature>
<dbReference type="Pfam" id="PF07690">
    <property type="entry name" value="MFS_1"/>
    <property type="match status" value="1"/>
</dbReference>
<comment type="caution">
    <text evidence="7">The sequence shown here is derived from an EMBL/GenBank/DDBJ whole genome shotgun (WGS) entry which is preliminary data.</text>
</comment>
<dbReference type="PROSITE" id="PS50850">
    <property type="entry name" value="MFS"/>
    <property type="match status" value="1"/>
</dbReference>
<feature type="transmembrane region" description="Helical" evidence="5">
    <location>
        <begin position="513"/>
        <end position="532"/>
    </location>
</feature>
<dbReference type="PANTHER" id="PTHR42718:SF27">
    <property type="entry name" value="TRANSPORTER, PUTATIVE-RELATED"/>
    <property type="match status" value="1"/>
</dbReference>
<evidence type="ECO:0000256" key="5">
    <source>
        <dbReference type="SAM" id="Phobius"/>
    </source>
</evidence>
<dbReference type="GO" id="GO:0016020">
    <property type="term" value="C:membrane"/>
    <property type="evidence" value="ECO:0007669"/>
    <property type="project" value="UniProtKB-SubCell"/>
</dbReference>
<keyword evidence="8" id="KW-1185">Reference proteome</keyword>
<dbReference type="InterPro" id="IPR020846">
    <property type="entry name" value="MFS_dom"/>
</dbReference>
<evidence type="ECO:0000313" key="7">
    <source>
        <dbReference type="EMBL" id="KAI1879120.1"/>
    </source>
</evidence>
<organism evidence="7 8">
    <name type="scientific">Neoarthrinium moseri</name>
    <dbReference type="NCBI Taxonomy" id="1658444"/>
    <lineage>
        <taxon>Eukaryota</taxon>
        <taxon>Fungi</taxon>
        <taxon>Dikarya</taxon>
        <taxon>Ascomycota</taxon>
        <taxon>Pezizomycotina</taxon>
        <taxon>Sordariomycetes</taxon>
        <taxon>Xylariomycetidae</taxon>
        <taxon>Amphisphaeriales</taxon>
        <taxon>Apiosporaceae</taxon>
        <taxon>Neoarthrinium</taxon>
    </lineage>
</organism>
<sequence length="543" mass="57591">MAAQTVTELQTLEPATSSVGTQFRNHSGTSAEIQLSVAETNACAASEEEHYVAAAAAATPVVSRSRTALVILQVCGQSFFSSYCNGIIVIALPAIQAELGLNESLLVWPSSSYFLAAGSCLLLAGSVADVSGNKRVNLTGSFLSAIFTSACGLARTGGQIIAFRALQGLAYAVVTPSSVSIVSKSLDEGRPRNIGFACMGFSQPIGFCFGLILGGVFTDTLGWRPAFYLAAAATGALFLASIWALPRDPRLEPGLSVWKKLARDIDCIGIVVSSTGLASISYVLASLSADIHNIRSVASIVLLAISVLSVPSFIGWMHYRKKKNRTSLIPNSLWRSHVFTSCCIMVLLTNGLTNCMELYSSLFFQQVQGSSAIQASLQVVPSLVAGALTSIATGIFVHRMPVMWMLSIGSVMSTVAPLLMGLVRIDQLYWGNAFFAQILTPISCDLLFTIGLLIISNVFPPHMQALSGAVFNTCAQLGSAIGLSVTQVIAASVTNALPNKSSPDSLMRGYRTAFWTMFGWMAFACLVCITGMRRVGVIGLKRD</sequence>
<name>A0A9P9WTZ6_9PEZI</name>
<keyword evidence="2 5" id="KW-0812">Transmembrane</keyword>
<evidence type="ECO:0000256" key="2">
    <source>
        <dbReference type="ARBA" id="ARBA00022692"/>
    </source>
</evidence>
<dbReference type="EMBL" id="JAFIMR010000005">
    <property type="protein sequence ID" value="KAI1879120.1"/>
    <property type="molecule type" value="Genomic_DNA"/>
</dbReference>
<dbReference type="Proteomes" id="UP000829685">
    <property type="component" value="Unassembled WGS sequence"/>
</dbReference>
<feature type="transmembrane region" description="Helical" evidence="5">
    <location>
        <begin position="434"/>
        <end position="458"/>
    </location>
</feature>
<feature type="transmembrane region" description="Helical" evidence="5">
    <location>
        <begin position="226"/>
        <end position="245"/>
    </location>
</feature>
<reference evidence="7" key="1">
    <citation type="submission" date="2021-03" db="EMBL/GenBank/DDBJ databases">
        <title>Revisited historic fungal species revealed as producer of novel bioactive compounds through whole genome sequencing and comparative genomics.</title>
        <authorList>
            <person name="Vignolle G.A."/>
            <person name="Hochenegger N."/>
            <person name="Mach R.L."/>
            <person name="Mach-Aigner A.R."/>
            <person name="Javad Rahimi M."/>
            <person name="Salim K.A."/>
            <person name="Chan C.M."/>
            <person name="Lim L.B.L."/>
            <person name="Cai F."/>
            <person name="Druzhinina I.S."/>
            <person name="U'Ren J.M."/>
            <person name="Derntl C."/>
        </authorList>
    </citation>
    <scope>NUCLEOTIDE SEQUENCE</scope>
    <source>
        <strain evidence="7">TUCIM 5799</strain>
    </source>
</reference>
<evidence type="ECO:0000256" key="3">
    <source>
        <dbReference type="ARBA" id="ARBA00022989"/>
    </source>
</evidence>